<name>A0A923SP91_WEICO</name>
<keyword evidence="1" id="KW-1133">Transmembrane helix</keyword>
<feature type="transmembrane region" description="Helical" evidence="1">
    <location>
        <begin position="39"/>
        <end position="61"/>
    </location>
</feature>
<evidence type="ECO:0000256" key="1">
    <source>
        <dbReference type="SAM" id="Phobius"/>
    </source>
</evidence>
<keyword evidence="1" id="KW-0812">Transmembrane</keyword>
<reference evidence="2" key="1">
    <citation type="submission" date="2020-08" db="EMBL/GenBank/DDBJ databases">
        <title>Complete genome sequence of Weissella confusa strain FS54 provides insights into metabolic potential.</title>
        <authorList>
            <person name="Fhoula I."/>
            <person name="Najjari A."/>
            <person name="Lekired A."/>
            <person name="Bessrour-Aouam N."/>
            <person name="Jaballah S."/>
            <person name="Klibi N."/>
            <person name="Ouzari H.-I."/>
        </authorList>
    </citation>
    <scope>NUCLEOTIDE SEQUENCE</scope>
    <source>
        <strain evidence="2">FS54</strain>
    </source>
</reference>
<evidence type="ECO:0000313" key="3">
    <source>
        <dbReference type="Proteomes" id="UP000650485"/>
    </source>
</evidence>
<protein>
    <submittedName>
        <fullName evidence="2">Uncharacterized protein</fullName>
    </submittedName>
</protein>
<dbReference type="AlphaFoldDB" id="A0A923SP91"/>
<evidence type="ECO:0000313" key="2">
    <source>
        <dbReference type="EMBL" id="MBC6498683.1"/>
    </source>
</evidence>
<dbReference type="Proteomes" id="UP000650485">
    <property type="component" value="Unassembled WGS sequence"/>
</dbReference>
<feature type="transmembrane region" description="Helical" evidence="1">
    <location>
        <begin position="7"/>
        <end position="27"/>
    </location>
</feature>
<sequence length="67" mass="7627">MNVLWNFIESFGVGVFAYGLSAVWIEFGNYPPTMSTPGIAWWLNGVALLFWLITFVVLSIYEIKKAH</sequence>
<organism evidence="2 3">
    <name type="scientific">Weissella confusa</name>
    <name type="common">Lactobacillus confusus</name>
    <dbReference type="NCBI Taxonomy" id="1583"/>
    <lineage>
        <taxon>Bacteria</taxon>
        <taxon>Bacillati</taxon>
        <taxon>Bacillota</taxon>
        <taxon>Bacilli</taxon>
        <taxon>Lactobacillales</taxon>
        <taxon>Lactobacillaceae</taxon>
        <taxon>Weissella</taxon>
    </lineage>
</organism>
<accession>A0A923SP91</accession>
<comment type="caution">
    <text evidence="2">The sequence shown here is derived from an EMBL/GenBank/DDBJ whole genome shotgun (WGS) entry which is preliminary data.</text>
</comment>
<dbReference type="EMBL" id="JACSZT010000006">
    <property type="protein sequence ID" value="MBC6498683.1"/>
    <property type="molecule type" value="Genomic_DNA"/>
</dbReference>
<gene>
    <name evidence="2" type="ORF">H7R52_08335</name>
</gene>
<keyword evidence="1" id="KW-0472">Membrane</keyword>
<proteinExistence type="predicted"/>